<evidence type="ECO:0000313" key="8">
    <source>
        <dbReference type="Proteomes" id="UP000016462"/>
    </source>
</evidence>
<evidence type="ECO:0000259" key="5">
    <source>
        <dbReference type="PROSITE" id="PS51192"/>
    </source>
</evidence>
<dbReference type="InterPro" id="IPR049730">
    <property type="entry name" value="SNF2/RAD54-like_C"/>
</dbReference>
<evidence type="ECO:0000259" key="6">
    <source>
        <dbReference type="PROSITE" id="PS51194"/>
    </source>
</evidence>
<protein>
    <recommendedName>
        <fullName evidence="9">Helicase</fullName>
    </recommendedName>
</protein>
<dbReference type="AlphaFoldDB" id="U1LMM5"/>
<dbReference type="PANTHER" id="PTHR45766">
    <property type="entry name" value="DNA ANNEALING HELICASE AND ENDONUCLEASE ZRANB3 FAMILY MEMBER"/>
    <property type="match status" value="1"/>
</dbReference>
<dbReference type="CDD" id="cd18011">
    <property type="entry name" value="DEXDc_RapA"/>
    <property type="match status" value="1"/>
</dbReference>
<dbReference type="GO" id="GO:0004386">
    <property type="term" value="F:helicase activity"/>
    <property type="evidence" value="ECO:0007669"/>
    <property type="project" value="UniProtKB-KW"/>
</dbReference>
<dbReference type="SMART" id="SM00490">
    <property type="entry name" value="HELICc"/>
    <property type="match status" value="1"/>
</dbReference>
<dbReference type="Gene3D" id="3.40.50.300">
    <property type="entry name" value="P-loop containing nucleotide triphosphate hydrolases"/>
    <property type="match status" value="1"/>
</dbReference>
<keyword evidence="8" id="KW-1185">Reference proteome</keyword>
<reference evidence="7 8" key="1">
    <citation type="journal article" date="2013" name="Genome Announc.">
        <title>First draft genome sequence from a member of the genus agrococcus, isolated from modern microbialites.</title>
        <authorList>
            <person name="White R.A.III."/>
            <person name="Grassa C.J."/>
            <person name="Suttle C.A."/>
        </authorList>
    </citation>
    <scope>NUCLEOTIDE SEQUENCE [LARGE SCALE GENOMIC DNA]</scope>
    <source>
        <strain evidence="7 8">RW1</strain>
    </source>
</reference>
<evidence type="ECO:0000256" key="1">
    <source>
        <dbReference type="ARBA" id="ARBA00022741"/>
    </source>
</evidence>
<dbReference type="OrthoDB" id="9814088at2"/>
<evidence type="ECO:0000313" key="7">
    <source>
        <dbReference type="EMBL" id="ERG63197.1"/>
    </source>
</evidence>
<dbReference type="GO" id="GO:0005524">
    <property type="term" value="F:ATP binding"/>
    <property type="evidence" value="ECO:0007669"/>
    <property type="project" value="UniProtKB-KW"/>
</dbReference>
<dbReference type="InterPro" id="IPR000330">
    <property type="entry name" value="SNF2_N"/>
</dbReference>
<evidence type="ECO:0000256" key="4">
    <source>
        <dbReference type="ARBA" id="ARBA00022840"/>
    </source>
</evidence>
<dbReference type="Pfam" id="PF00176">
    <property type="entry name" value="SNF2-rel_dom"/>
    <property type="match status" value="1"/>
</dbReference>
<keyword evidence="2" id="KW-0378">Hydrolase</keyword>
<keyword evidence="3" id="KW-0347">Helicase</keyword>
<dbReference type="SMART" id="SM00487">
    <property type="entry name" value="DEXDc"/>
    <property type="match status" value="1"/>
</dbReference>
<evidence type="ECO:0000256" key="2">
    <source>
        <dbReference type="ARBA" id="ARBA00022801"/>
    </source>
</evidence>
<feature type="domain" description="Helicase ATP-binding" evidence="5">
    <location>
        <begin position="127"/>
        <end position="295"/>
    </location>
</feature>
<dbReference type="PROSITE" id="PS51192">
    <property type="entry name" value="HELICASE_ATP_BIND_1"/>
    <property type="match status" value="1"/>
</dbReference>
<dbReference type="RefSeq" id="WP_021011573.1">
    <property type="nucleotide sequence ID" value="NZ_ASHR01000036.1"/>
</dbReference>
<evidence type="ECO:0008006" key="9">
    <source>
        <dbReference type="Google" id="ProtNLM"/>
    </source>
</evidence>
<comment type="caution">
    <text evidence="7">The sequence shown here is derived from an EMBL/GenBank/DDBJ whole genome shotgun (WGS) entry which is preliminary data.</text>
</comment>
<dbReference type="InterPro" id="IPR038718">
    <property type="entry name" value="SNF2-like_sf"/>
</dbReference>
<dbReference type="Gene3D" id="3.40.50.10810">
    <property type="entry name" value="Tandem AAA-ATPase domain"/>
    <property type="match status" value="1"/>
</dbReference>
<gene>
    <name evidence="7" type="ORF">L332_01840</name>
</gene>
<dbReference type="InterPro" id="IPR014001">
    <property type="entry name" value="Helicase_ATP-bd"/>
</dbReference>
<dbReference type="PANTHER" id="PTHR45766:SF6">
    <property type="entry name" value="SWI_SNF-RELATED MATRIX-ASSOCIATED ACTIN-DEPENDENT REGULATOR OF CHROMATIN SUBFAMILY A-LIKE PROTEIN 1"/>
    <property type="match status" value="1"/>
</dbReference>
<dbReference type="SUPFAM" id="SSF52540">
    <property type="entry name" value="P-loop containing nucleoside triphosphate hydrolases"/>
    <property type="match status" value="1"/>
</dbReference>
<keyword evidence="1" id="KW-0547">Nucleotide-binding</keyword>
<sequence length="956" mass="105333">MSSPAVSTLDVSPGSTIVVRDAEWLVTKAEPSKSGLRIECQGLRGIVQDQTAVFFEDLEGEDGIVVLDPAKARVRGDASSHNRDARLWLEATIRKSPVPLYEPRLTVATGGLADALGYQRSAVAKALDTDNLRPRILIADAVGLGKTIEIGMILSELVRRGRGERILIVTPRHVLEQMQHEMWTRFALPFVRLDSVGIQKVRQQLPATRNPFSMYRRAIISIDTLKQPRYLQHLRKHRWDAVVIDESHNITGRTLNNSLARILAPNAEALILASATPHNGRKESFAELIRLLEPTAVTPDGDLVGDELDRLIVRRHRHSEEVAREVGDAWAERLDPQHRVVQPSHAEQAVATELAEVWLHPASGASPYSGENKGLFPWTLAKAFLSSPAALAETLKERIRRVGDASEAARREREALRRLQALNAGSVDASAKYAALLHELRTIGISRTSDKRVVIFSERVPTLEWLATRLERDLKMKPDQVAVMHGQLADTSMLEIVDRFKQASAPLRILVTGDVASEGVNLHAQCNHLIHFDIPWSLIRIEQRNGRIDRYGQRHRPQITTLLLDPEHERFAGDVRVLEKLIGREHEAHGALGDVASLMGKHSVEAEEDAIRQALASGKAIDDVVQPIEQALSNDFIAQLLFGGDAASTSELAEDKTPATASLYESDADFLEQALRAVFVDPAAPPSRGGVGFTRDRKHGTLQLEPDKALARRLQVLPQTYRAERGVDDRLVLATTTSRAAASLAHARQSADSTSNWPEAHYLAPLHPVLDWASDRVLGKLGRNEVFAIRGDVGAPTVLLLATLTNRRGQTIGASYSTVTFPNGSPEFALARAVDLAEAMEELGLGREAINPGAVDAGFLQPLIAPAVAETRVAVDAQIASLRSWVDAKVDQWARRVQRWETEADALIQRQDLRERRVSVEQEAAIADSMKPSRHLVRPLLVVVPLDYASVEEEAA</sequence>
<name>U1LMM5_9MICO</name>
<feature type="domain" description="Helicase C-terminal" evidence="6">
    <location>
        <begin position="432"/>
        <end position="603"/>
    </location>
</feature>
<dbReference type="EMBL" id="ASHR01000036">
    <property type="protein sequence ID" value="ERG63197.1"/>
    <property type="molecule type" value="Genomic_DNA"/>
</dbReference>
<dbReference type="InterPro" id="IPR057342">
    <property type="entry name" value="DEXDc_RapA"/>
</dbReference>
<accession>U1LMM5</accession>
<dbReference type="PROSITE" id="PS51194">
    <property type="entry name" value="HELICASE_CTER"/>
    <property type="match status" value="1"/>
</dbReference>
<dbReference type="Pfam" id="PF00271">
    <property type="entry name" value="Helicase_C"/>
    <property type="match status" value="1"/>
</dbReference>
<organism evidence="7 8">
    <name type="scientific">Agrococcus pavilionensis RW1</name>
    <dbReference type="NCBI Taxonomy" id="1330458"/>
    <lineage>
        <taxon>Bacteria</taxon>
        <taxon>Bacillati</taxon>
        <taxon>Actinomycetota</taxon>
        <taxon>Actinomycetes</taxon>
        <taxon>Micrococcales</taxon>
        <taxon>Microbacteriaceae</taxon>
        <taxon>Agrococcus</taxon>
    </lineage>
</organism>
<proteinExistence type="predicted"/>
<dbReference type="InterPro" id="IPR027417">
    <property type="entry name" value="P-loop_NTPase"/>
</dbReference>
<dbReference type="InterPro" id="IPR001650">
    <property type="entry name" value="Helicase_C-like"/>
</dbReference>
<keyword evidence="4" id="KW-0067">ATP-binding</keyword>
<dbReference type="Proteomes" id="UP000016462">
    <property type="component" value="Unassembled WGS sequence"/>
</dbReference>
<dbReference type="CDD" id="cd18793">
    <property type="entry name" value="SF2_C_SNF"/>
    <property type="match status" value="1"/>
</dbReference>
<evidence type="ECO:0000256" key="3">
    <source>
        <dbReference type="ARBA" id="ARBA00022806"/>
    </source>
</evidence>
<dbReference type="GO" id="GO:0016787">
    <property type="term" value="F:hydrolase activity"/>
    <property type="evidence" value="ECO:0007669"/>
    <property type="project" value="UniProtKB-KW"/>
</dbReference>